<feature type="domain" description="LamG-like jellyroll fold" evidence="3">
    <location>
        <begin position="254"/>
        <end position="393"/>
    </location>
</feature>
<name>A0A2M9YQ44_9LEPT</name>
<comment type="caution">
    <text evidence="4">The sequence shown here is derived from an EMBL/GenBank/DDBJ whole genome shotgun (WGS) entry which is preliminary data.</text>
</comment>
<dbReference type="Gene3D" id="2.60.40.10">
    <property type="entry name" value="Immunoglobulins"/>
    <property type="match status" value="1"/>
</dbReference>
<dbReference type="SUPFAM" id="SSF49899">
    <property type="entry name" value="Concanavalin A-like lectins/glucanases"/>
    <property type="match status" value="1"/>
</dbReference>
<dbReference type="EMBL" id="NPDU01000052">
    <property type="protein sequence ID" value="PJZ60728.1"/>
    <property type="molecule type" value="Genomic_DNA"/>
</dbReference>
<accession>A0A2M9YQ44</accession>
<dbReference type="EMBL" id="NPDV01000006">
    <property type="protein sequence ID" value="PJZ53658.1"/>
    <property type="molecule type" value="Genomic_DNA"/>
</dbReference>
<dbReference type="Gene3D" id="2.60.120.200">
    <property type="match status" value="1"/>
</dbReference>
<dbReference type="AlphaFoldDB" id="A0A2M9YQ44"/>
<dbReference type="Proteomes" id="UP000232188">
    <property type="component" value="Unassembled WGS sequence"/>
</dbReference>
<evidence type="ECO:0000313" key="6">
    <source>
        <dbReference type="Proteomes" id="UP000232149"/>
    </source>
</evidence>
<evidence type="ECO:0000256" key="1">
    <source>
        <dbReference type="ARBA" id="ARBA00022729"/>
    </source>
</evidence>
<keyword evidence="6" id="KW-1185">Reference proteome</keyword>
<sequence>MKDKKRFKIECELMELKMVKSICLTVLFLSILSALTFCRYDLNSPSTPEFSLIGLARVSAVSSGPIGLSINQINVKNGSNFDFQSVLNGFKSPNAVITITNSSGSSFDIPSSNFLTISGANVSDFILTSSPNGTIANGASITTGIYFNSSSIGVKSAILTLQPGGSLSPIAVNLQGTGVGNPSGMSLFSQFETLTFADSSGNGNRGFVTGNFGSPFITGVRGNAIRLGYGAFPAFEYISIPDSTPQNFHFSGTQAISITAWVQPDTSNFGTIFEKSQDNDGNPNLIFDFSASNSGLRVGSWRETDFSEAVTWIGSIPGGWHHVACVYDPSSNPNVSLYLDGISVQTGNFVSSTIAPPNFSDANIGRFRRDASQLFVGSMDELRIYYPTALSASQIQTIYNSR</sequence>
<proteinExistence type="predicted"/>
<protein>
    <recommendedName>
        <fullName evidence="3">LamG-like jellyroll fold domain-containing protein</fullName>
    </recommendedName>
</protein>
<evidence type="ECO:0000313" key="4">
    <source>
        <dbReference type="EMBL" id="PJZ53658.1"/>
    </source>
</evidence>
<reference evidence="6 7" key="1">
    <citation type="submission" date="2017-07" db="EMBL/GenBank/DDBJ databases">
        <title>Leptospira spp. isolated from tropical soils.</title>
        <authorList>
            <person name="Thibeaux R."/>
            <person name="Iraola G."/>
            <person name="Ferres I."/>
            <person name="Bierque E."/>
            <person name="Girault D."/>
            <person name="Soupe-Gilbert M.-E."/>
            <person name="Picardeau M."/>
            <person name="Goarant C."/>
        </authorList>
    </citation>
    <scope>NUCLEOTIDE SEQUENCE [LARGE SCALE GENOMIC DNA]</scope>
    <source>
        <strain evidence="4 7">FH2-B-C1</strain>
        <strain evidence="5 6">FH2-B-D1</strain>
    </source>
</reference>
<keyword evidence="2" id="KW-1015">Disulfide bond</keyword>
<dbReference type="InterPro" id="IPR013783">
    <property type="entry name" value="Ig-like_fold"/>
</dbReference>
<keyword evidence="1" id="KW-0732">Signal</keyword>
<evidence type="ECO:0000313" key="5">
    <source>
        <dbReference type="EMBL" id="PJZ60728.1"/>
    </source>
</evidence>
<evidence type="ECO:0000259" key="3">
    <source>
        <dbReference type="SMART" id="SM00560"/>
    </source>
</evidence>
<dbReference type="Pfam" id="PF13385">
    <property type="entry name" value="Laminin_G_3"/>
    <property type="match status" value="1"/>
</dbReference>
<dbReference type="SMART" id="SM00560">
    <property type="entry name" value="LamGL"/>
    <property type="match status" value="1"/>
</dbReference>
<gene>
    <name evidence="5" type="ORF">CH376_17065</name>
    <name evidence="4" type="ORF">CH380_08680</name>
</gene>
<evidence type="ECO:0000256" key="2">
    <source>
        <dbReference type="ARBA" id="ARBA00023157"/>
    </source>
</evidence>
<organism evidence="4 7">
    <name type="scientific">Leptospira adleri</name>
    <dbReference type="NCBI Taxonomy" id="2023186"/>
    <lineage>
        <taxon>Bacteria</taxon>
        <taxon>Pseudomonadati</taxon>
        <taxon>Spirochaetota</taxon>
        <taxon>Spirochaetia</taxon>
        <taxon>Leptospirales</taxon>
        <taxon>Leptospiraceae</taxon>
        <taxon>Leptospira</taxon>
    </lineage>
</organism>
<dbReference type="InterPro" id="IPR006558">
    <property type="entry name" value="LamG-like"/>
</dbReference>
<dbReference type="Proteomes" id="UP000232149">
    <property type="component" value="Unassembled WGS sequence"/>
</dbReference>
<dbReference type="InterPro" id="IPR013320">
    <property type="entry name" value="ConA-like_dom_sf"/>
</dbReference>
<evidence type="ECO:0000313" key="7">
    <source>
        <dbReference type="Proteomes" id="UP000232188"/>
    </source>
</evidence>